<dbReference type="InterPro" id="IPR000182">
    <property type="entry name" value="GNAT_dom"/>
</dbReference>
<dbReference type="Pfam" id="PF13673">
    <property type="entry name" value="Acetyltransf_10"/>
    <property type="match status" value="1"/>
</dbReference>
<dbReference type="Gene3D" id="3.40.630.30">
    <property type="match status" value="1"/>
</dbReference>
<dbReference type="AlphaFoldDB" id="A0A5B8YK98"/>
<dbReference type="GO" id="GO:0016747">
    <property type="term" value="F:acyltransferase activity, transferring groups other than amino-acyl groups"/>
    <property type="evidence" value="ECO:0007669"/>
    <property type="project" value="InterPro"/>
</dbReference>
<keyword evidence="2" id="KW-0808">Transferase</keyword>
<dbReference type="PROSITE" id="PS51186">
    <property type="entry name" value="GNAT"/>
    <property type="match status" value="1"/>
</dbReference>
<evidence type="ECO:0000259" key="1">
    <source>
        <dbReference type="PROSITE" id="PS51186"/>
    </source>
</evidence>
<gene>
    <name evidence="2" type="ORF">FK178_12315</name>
</gene>
<accession>A0A5B8YK98</accession>
<keyword evidence="3" id="KW-1185">Reference proteome</keyword>
<dbReference type="KEGG" id="anp:FK178_12315"/>
<dbReference type="SUPFAM" id="SSF55729">
    <property type="entry name" value="Acyl-CoA N-acyltransferases (Nat)"/>
    <property type="match status" value="1"/>
</dbReference>
<dbReference type="OrthoDB" id="9796171at2"/>
<sequence length="146" mass="17038">MEIKIRTFEQLSQQELYKVLQLRAEVFVVEQNCVYQDIDGKDEKALHILGFENNELVAYTRCFKPGDYFENASIGRVIVKENYRKFGYGHQIMKASVEEIENRYNTSAIKLSAQQYLTQFYESHGFHITGEGYLEDGIPHIAMIKE</sequence>
<evidence type="ECO:0000313" key="3">
    <source>
        <dbReference type="Proteomes" id="UP000321954"/>
    </source>
</evidence>
<name>A0A5B8YK98_9FLAO</name>
<dbReference type="CDD" id="cd04301">
    <property type="entry name" value="NAT_SF"/>
    <property type="match status" value="1"/>
</dbReference>
<dbReference type="RefSeq" id="WP_146835598.1">
    <property type="nucleotide sequence ID" value="NZ_CP042476.1"/>
</dbReference>
<evidence type="ECO:0000313" key="2">
    <source>
        <dbReference type="EMBL" id="QED38450.1"/>
    </source>
</evidence>
<proteinExistence type="predicted"/>
<organism evidence="2 3">
    <name type="scientific">Antarcticibacterium arcticum</name>
    <dbReference type="NCBI Taxonomy" id="2585771"/>
    <lineage>
        <taxon>Bacteria</taxon>
        <taxon>Pseudomonadati</taxon>
        <taxon>Bacteroidota</taxon>
        <taxon>Flavobacteriia</taxon>
        <taxon>Flavobacteriales</taxon>
        <taxon>Flavobacteriaceae</taxon>
        <taxon>Antarcticibacterium</taxon>
    </lineage>
</organism>
<feature type="domain" description="N-acetyltransferase" evidence="1">
    <location>
        <begin position="3"/>
        <end position="146"/>
    </location>
</feature>
<dbReference type="InterPro" id="IPR016181">
    <property type="entry name" value="Acyl_CoA_acyltransferase"/>
</dbReference>
<dbReference type="Proteomes" id="UP000321954">
    <property type="component" value="Chromosome"/>
</dbReference>
<reference evidence="2 3" key="1">
    <citation type="submission" date="2019-08" db="EMBL/GenBank/DDBJ databases">
        <title>Antarcticibacterium arcticum sp. nov., a bacterium isolated from marine sediment of the Canadian Beaufort Sea.</title>
        <authorList>
            <person name="Lee Y.M."/>
            <person name="Baek K."/>
            <person name="Lee D.-H."/>
            <person name="Shin S.C."/>
            <person name="Jin Y.K."/>
            <person name="Park Y."/>
        </authorList>
    </citation>
    <scope>NUCLEOTIDE SEQUENCE [LARGE SCALE GENOMIC DNA]</scope>
    <source>
        <strain evidence="2 3">PAMC 28998</strain>
    </source>
</reference>
<protein>
    <submittedName>
        <fullName evidence="2">GNAT family N-acetyltransferase</fullName>
    </submittedName>
</protein>
<dbReference type="EMBL" id="CP042476">
    <property type="protein sequence ID" value="QED38450.1"/>
    <property type="molecule type" value="Genomic_DNA"/>
</dbReference>